<protein>
    <submittedName>
        <fullName evidence="1">Uncharacterized protein</fullName>
    </submittedName>
</protein>
<reference evidence="1 2" key="1">
    <citation type="submission" date="2016-03" db="EMBL/GenBank/DDBJ databases">
        <title>Draft genome sequence of Acetobacter malorum CECT 7742, a strain isolated from strawberry vinegar.</title>
        <authorList>
            <person name="Sainz F."/>
            <person name="Mas A."/>
            <person name="Torija M.J."/>
        </authorList>
    </citation>
    <scope>NUCLEOTIDE SEQUENCE [LARGE SCALE GENOMIC DNA]</scope>
    <source>
        <strain evidence="1 2">CECT 7742</strain>
    </source>
</reference>
<comment type="caution">
    <text evidence="1">The sequence shown here is derived from an EMBL/GenBank/DDBJ whole genome shotgun (WGS) entry which is preliminary data.</text>
</comment>
<gene>
    <name evidence="1" type="ORF">Amal_03757</name>
</gene>
<name>A0A177G5L8_9PROT</name>
<accession>A0A177G5L8</accession>
<organism evidence="1 2">
    <name type="scientific">Acetobacter malorum</name>
    <dbReference type="NCBI Taxonomy" id="178901"/>
    <lineage>
        <taxon>Bacteria</taxon>
        <taxon>Pseudomonadati</taxon>
        <taxon>Pseudomonadota</taxon>
        <taxon>Alphaproteobacteria</taxon>
        <taxon>Acetobacterales</taxon>
        <taxon>Acetobacteraceae</taxon>
        <taxon>Acetobacter</taxon>
    </lineage>
</organism>
<dbReference type="Proteomes" id="UP000077349">
    <property type="component" value="Unassembled WGS sequence"/>
</dbReference>
<sequence length="172" mass="19511">MFLHRAAFRHGPRHEGLHNRENIFHPVAEFFIQHPLARVGLRTLLQLLLVIGAHHFNQPGTDEPGGFQIIIRPGEAFFLHLFFPDRKAGAGGQAWAKRAVYIGFVRVTAPVQCLEDFAPEQEDIILRLGRDRDDHHTCYVWQESRRIGGDAGQMVCMPDMVPGTLMRDGDQP</sequence>
<evidence type="ECO:0000313" key="2">
    <source>
        <dbReference type="Proteomes" id="UP000077349"/>
    </source>
</evidence>
<dbReference type="EMBL" id="LVHD01000142">
    <property type="protein sequence ID" value="OAG75081.1"/>
    <property type="molecule type" value="Genomic_DNA"/>
</dbReference>
<dbReference type="AlphaFoldDB" id="A0A177G5L8"/>
<evidence type="ECO:0000313" key="1">
    <source>
        <dbReference type="EMBL" id="OAG75081.1"/>
    </source>
</evidence>
<proteinExistence type="predicted"/>